<reference evidence="2 3" key="1">
    <citation type="journal article" date="2022" name="Nat. Plants">
        <title>Genomes of leafy and leafless Platanthera orchids illuminate the evolution of mycoheterotrophy.</title>
        <authorList>
            <person name="Li M.H."/>
            <person name="Liu K.W."/>
            <person name="Li Z."/>
            <person name="Lu H.C."/>
            <person name="Ye Q.L."/>
            <person name="Zhang D."/>
            <person name="Wang J.Y."/>
            <person name="Li Y.F."/>
            <person name="Zhong Z.M."/>
            <person name="Liu X."/>
            <person name="Yu X."/>
            <person name="Liu D.K."/>
            <person name="Tu X.D."/>
            <person name="Liu B."/>
            <person name="Hao Y."/>
            <person name="Liao X.Y."/>
            <person name="Jiang Y.T."/>
            <person name="Sun W.H."/>
            <person name="Chen J."/>
            <person name="Chen Y.Q."/>
            <person name="Ai Y."/>
            <person name="Zhai J.W."/>
            <person name="Wu S.S."/>
            <person name="Zhou Z."/>
            <person name="Hsiao Y.Y."/>
            <person name="Wu W.L."/>
            <person name="Chen Y.Y."/>
            <person name="Lin Y.F."/>
            <person name="Hsu J.L."/>
            <person name="Li C.Y."/>
            <person name="Wang Z.W."/>
            <person name="Zhao X."/>
            <person name="Zhong W.Y."/>
            <person name="Ma X.K."/>
            <person name="Ma L."/>
            <person name="Huang J."/>
            <person name="Chen G.Z."/>
            <person name="Huang M.Z."/>
            <person name="Huang L."/>
            <person name="Peng D.H."/>
            <person name="Luo Y.B."/>
            <person name="Zou S.Q."/>
            <person name="Chen S.P."/>
            <person name="Lan S."/>
            <person name="Tsai W.C."/>
            <person name="Van de Peer Y."/>
            <person name="Liu Z.J."/>
        </authorList>
    </citation>
    <scope>NUCLEOTIDE SEQUENCE [LARGE SCALE GENOMIC DNA]</scope>
    <source>
        <strain evidence="2">Lor288</strain>
    </source>
</reference>
<dbReference type="EMBL" id="JBBWWR010000004">
    <property type="protein sequence ID" value="KAK8968050.1"/>
    <property type="molecule type" value="Genomic_DNA"/>
</dbReference>
<evidence type="ECO:0000256" key="1">
    <source>
        <dbReference type="SAM" id="MobiDB-lite"/>
    </source>
</evidence>
<feature type="region of interest" description="Disordered" evidence="1">
    <location>
        <begin position="94"/>
        <end position="132"/>
    </location>
</feature>
<keyword evidence="3" id="KW-1185">Reference proteome</keyword>
<accession>A0ABR2MV11</accession>
<dbReference type="Proteomes" id="UP001412067">
    <property type="component" value="Unassembled WGS sequence"/>
</dbReference>
<feature type="compositionally biased region" description="Polar residues" evidence="1">
    <location>
        <begin position="160"/>
        <end position="169"/>
    </location>
</feature>
<protein>
    <submittedName>
        <fullName evidence="2">Uncharacterized protein</fullName>
    </submittedName>
</protein>
<gene>
    <name evidence="2" type="ORF">KSP40_PGU004324</name>
</gene>
<name>A0ABR2MV11_9ASPA</name>
<feature type="compositionally biased region" description="Basic and acidic residues" evidence="1">
    <location>
        <begin position="170"/>
        <end position="185"/>
    </location>
</feature>
<comment type="caution">
    <text evidence="2">The sequence shown here is derived from an EMBL/GenBank/DDBJ whole genome shotgun (WGS) entry which is preliminary data.</text>
</comment>
<evidence type="ECO:0000313" key="3">
    <source>
        <dbReference type="Proteomes" id="UP001412067"/>
    </source>
</evidence>
<proteinExistence type="predicted"/>
<feature type="region of interest" description="Disordered" evidence="1">
    <location>
        <begin position="160"/>
        <end position="185"/>
    </location>
</feature>
<organism evidence="2 3">
    <name type="scientific">Platanthera guangdongensis</name>
    <dbReference type="NCBI Taxonomy" id="2320717"/>
    <lineage>
        <taxon>Eukaryota</taxon>
        <taxon>Viridiplantae</taxon>
        <taxon>Streptophyta</taxon>
        <taxon>Embryophyta</taxon>
        <taxon>Tracheophyta</taxon>
        <taxon>Spermatophyta</taxon>
        <taxon>Magnoliopsida</taxon>
        <taxon>Liliopsida</taxon>
        <taxon>Asparagales</taxon>
        <taxon>Orchidaceae</taxon>
        <taxon>Orchidoideae</taxon>
        <taxon>Orchideae</taxon>
        <taxon>Orchidinae</taxon>
        <taxon>Platanthera</taxon>
    </lineage>
</organism>
<sequence length="371" mass="40570">MPAISRQPRGNLLTMNDHHNILTYFVEKILSQSSLRSKLKGLLFFWEIKETLIESSILAGQDLRGYLYIESEDGVDEVILQSGFRKESIAISEKNPSDVEKSANKKRKRSSSKETSVQPENIPAPLNGESKESSVAISSVVLDKHEDDPSSLNTQQQLNEHQHANGNVEKNQKEGSTRAKSMKKEKNSGELSTLFLLRLTLFSVPSIVDIDFAWLQILDRGFLIFHRRRLSDFLLPPIFFPMLHYHYMSPWLPPLAPASYSVGPGLTVPSGHLTASSLGFRFAGPHPVDSIGRIAASSAAPRPAAPDGSVPAAGRRVSDILVAAAHHHPTDLAEAITPAACPSDGAAATHQHRRHCYALPGLVMAGGQGTR</sequence>
<evidence type="ECO:0000313" key="2">
    <source>
        <dbReference type="EMBL" id="KAK8968050.1"/>
    </source>
</evidence>